<dbReference type="OrthoDB" id="9799092at2"/>
<evidence type="ECO:0000313" key="4">
    <source>
        <dbReference type="EMBL" id="RAL24272.1"/>
    </source>
</evidence>
<dbReference type="Proteomes" id="UP000251213">
    <property type="component" value="Unassembled WGS sequence"/>
</dbReference>
<dbReference type="InterPro" id="IPR016181">
    <property type="entry name" value="Acyl_CoA_acyltransferase"/>
</dbReference>
<dbReference type="SUPFAM" id="SSF55729">
    <property type="entry name" value="Acyl-CoA N-acyltransferases (Nat)"/>
    <property type="match status" value="1"/>
</dbReference>
<name>A0A364K4I4_9BACL</name>
<dbReference type="CDD" id="cd04301">
    <property type="entry name" value="NAT_SF"/>
    <property type="match status" value="1"/>
</dbReference>
<evidence type="ECO:0000256" key="1">
    <source>
        <dbReference type="ARBA" id="ARBA00022679"/>
    </source>
</evidence>
<dbReference type="RefSeq" id="WP_113659263.1">
    <property type="nucleotide sequence ID" value="NZ_KZ845667.1"/>
</dbReference>
<evidence type="ECO:0000313" key="5">
    <source>
        <dbReference type="Proteomes" id="UP000251213"/>
    </source>
</evidence>
<comment type="caution">
    <text evidence="4">The sequence shown here is derived from an EMBL/GenBank/DDBJ whole genome shotgun (WGS) entry which is preliminary data.</text>
</comment>
<keyword evidence="5" id="KW-1185">Reference proteome</keyword>
<reference evidence="4 5" key="1">
    <citation type="submission" date="2018-06" db="EMBL/GenBank/DDBJ databases">
        <title>Thermoflavimicrobium daqus sp. nov., a thermophilic microbe isolated from Moutai-flavour Daqu.</title>
        <authorList>
            <person name="Wang X."/>
            <person name="Zhou H."/>
        </authorList>
    </citation>
    <scope>NUCLEOTIDE SEQUENCE [LARGE SCALE GENOMIC DNA]</scope>
    <source>
        <strain evidence="4 5">FBKL4.011</strain>
    </source>
</reference>
<dbReference type="EMBL" id="QJKK01000005">
    <property type="protein sequence ID" value="RAL24272.1"/>
    <property type="molecule type" value="Genomic_DNA"/>
</dbReference>
<sequence length="166" mass="18944">MIIRQLTTDDVSHFRQLRSQSLAEEPTSFGASYKDFNQKTLEQIKQSIIPTENGWILGVFSESSQLLGIAGWYRNSTEKTRHKSNIWGVYVIPERRGTGIGRALIQLIIKKVRKQKEIEQIQLSVQAGSAADFLYQSLGFQTFGVEQMALKVGSKYINLKHMVYFL</sequence>
<organism evidence="4 5">
    <name type="scientific">Thermoflavimicrobium daqui</name>
    <dbReference type="NCBI Taxonomy" id="2137476"/>
    <lineage>
        <taxon>Bacteria</taxon>
        <taxon>Bacillati</taxon>
        <taxon>Bacillota</taxon>
        <taxon>Bacilli</taxon>
        <taxon>Bacillales</taxon>
        <taxon>Thermoactinomycetaceae</taxon>
        <taxon>Thermoflavimicrobium</taxon>
    </lineage>
</organism>
<evidence type="ECO:0000259" key="3">
    <source>
        <dbReference type="PROSITE" id="PS51186"/>
    </source>
</evidence>
<protein>
    <submittedName>
        <fullName evidence="4">GNAT family N-acetyltransferase</fullName>
    </submittedName>
</protein>
<gene>
    <name evidence="4" type="ORF">DL897_11395</name>
</gene>
<dbReference type="PANTHER" id="PTHR43420">
    <property type="entry name" value="ACETYLTRANSFERASE"/>
    <property type="match status" value="1"/>
</dbReference>
<keyword evidence="1 4" id="KW-0808">Transferase</keyword>
<accession>A0A364K4I4</accession>
<dbReference type="InterPro" id="IPR000182">
    <property type="entry name" value="GNAT_dom"/>
</dbReference>
<reference evidence="4 5" key="2">
    <citation type="submission" date="2018-06" db="EMBL/GenBank/DDBJ databases">
        <authorList>
            <person name="Zhirakovskaya E."/>
        </authorList>
    </citation>
    <scope>NUCLEOTIDE SEQUENCE [LARGE SCALE GENOMIC DNA]</scope>
    <source>
        <strain evidence="4 5">FBKL4.011</strain>
    </source>
</reference>
<dbReference type="AlphaFoldDB" id="A0A364K4I4"/>
<dbReference type="InterPro" id="IPR050680">
    <property type="entry name" value="YpeA/RimI_acetyltransf"/>
</dbReference>
<keyword evidence="2" id="KW-0012">Acyltransferase</keyword>
<proteinExistence type="predicted"/>
<dbReference type="PROSITE" id="PS51186">
    <property type="entry name" value="GNAT"/>
    <property type="match status" value="1"/>
</dbReference>
<dbReference type="Pfam" id="PF13420">
    <property type="entry name" value="Acetyltransf_4"/>
    <property type="match status" value="1"/>
</dbReference>
<feature type="domain" description="N-acetyltransferase" evidence="3">
    <location>
        <begin position="1"/>
        <end position="163"/>
    </location>
</feature>
<dbReference type="GO" id="GO:0016747">
    <property type="term" value="F:acyltransferase activity, transferring groups other than amino-acyl groups"/>
    <property type="evidence" value="ECO:0007669"/>
    <property type="project" value="InterPro"/>
</dbReference>
<dbReference type="Gene3D" id="3.40.630.30">
    <property type="match status" value="1"/>
</dbReference>
<evidence type="ECO:0000256" key="2">
    <source>
        <dbReference type="ARBA" id="ARBA00023315"/>
    </source>
</evidence>